<keyword evidence="2" id="KW-1185">Reference proteome</keyword>
<dbReference type="RefSeq" id="WP_171609731.1">
    <property type="nucleotide sequence ID" value="NZ_WHPF01000019.1"/>
</dbReference>
<evidence type="ECO:0000313" key="2">
    <source>
        <dbReference type="Proteomes" id="UP000598971"/>
    </source>
</evidence>
<dbReference type="Proteomes" id="UP000598971">
    <property type="component" value="Unassembled WGS sequence"/>
</dbReference>
<organism evidence="1 2">
    <name type="scientific">Limnovirga soli</name>
    <dbReference type="NCBI Taxonomy" id="2656915"/>
    <lineage>
        <taxon>Bacteria</taxon>
        <taxon>Pseudomonadati</taxon>
        <taxon>Bacteroidota</taxon>
        <taxon>Chitinophagia</taxon>
        <taxon>Chitinophagales</taxon>
        <taxon>Chitinophagaceae</taxon>
        <taxon>Limnovirga</taxon>
    </lineage>
</organism>
<dbReference type="AlphaFoldDB" id="A0A8J8FGS5"/>
<reference evidence="1" key="1">
    <citation type="submission" date="2019-10" db="EMBL/GenBank/DDBJ databases">
        <title>Draft genome sequence of Panacibacter sp. KCS-6.</title>
        <authorList>
            <person name="Yim K.J."/>
        </authorList>
    </citation>
    <scope>NUCLEOTIDE SEQUENCE</scope>
    <source>
        <strain evidence="1">KCS-6</strain>
    </source>
</reference>
<protein>
    <submittedName>
        <fullName evidence="1">Uncharacterized protein</fullName>
    </submittedName>
</protein>
<sequence>MEKYNYTKDKICTAVLLLASNTGAIKERISNAFSIIYSLSEKDFDTDLKEDWNFIYGNIAKNFPLSQQSVTSDSIFSTIDKMDELTCKLIAERICILDYKLRLN</sequence>
<accession>A0A8J8FGS5</accession>
<name>A0A8J8FGS5_9BACT</name>
<evidence type="ECO:0000313" key="1">
    <source>
        <dbReference type="EMBL" id="NNV57780.1"/>
    </source>
</evidence>
<dbReference type="EMBL" id="WHPF01000019">
    <property type="protein sequence ID" value="NNV57780.1"/>
    <property type="molecule type" value="Genomic_DNA"/>
</dbReference>
<gene>
    <name evidence="1" type="ORF">GD597_20085</name>
</gene>
<proteinExistence type="predicted"/>
<comment type="caution">
    <text evidence="1">The sequence shown here is derived from an EMBL/GenBank/DDBJ whole genome shotgun (WGS) entry which is preliminary data.</text>
</comment>